<evidence type="ECO:0000256" key="1">
    <source>
        <dbReference type="ARBA" id="ARBA00004651"/>
    </source>
</evidence>
<dbReference type="GO" id="GO:0004930">
    <property type="term" value="F:G protein-coupled receptor activity"/>
    <property type="evidence" value="ECO:0007669"/>
    <property type="project" value="UniProtKB-KW"/>
</dbReference>
<dbReference type="InterPro" id="IPR017452">
    <property type="entry name" value="GPCR_Rhodpsn_7TM"/>
</dbReference>
<dbReference type="GeneID" id="115465863"/>
<dbReference type="PANTHER" id="PTHR24226">
    <property type="entry name" value="G-PROTEIN COUPLED RECEPTOR 182 AND ESTROGEN RECEPTOR 1"/>
    <property type="match status" value="1"/>
</dbReference>
<feature type="transmembrane region" description="Helical" evidence="11">
    <location>
        <begin position="49"/>
        <end position="71"/>
    </location>
</feature>
<dbReference type="InParanoid" id="A0A6P7XJ84"/>
<proteinExistence type="inferred from homology"/>
<feature type="transmembrane region" description="Helical" evidence="11">
    <location>
        <begin position="168"/>
        <end position="191"/>
    </location>
</feature>
<evidence type="ECO:0000256" key="9">
    <source>
        <dbReference type="RuleBase" id="RU000688"/>
    </source>
</evidence>
<comment type="subcellular location">
    <subcellularLocation>
        <location evidence="1">Cell membrane</location>
        <topology evidence="1">Multi-pass membrane protein</topology>
    </subcellularLocation>
</comment>
<dbReference type="OrthoDB" id="5963140at2759"/>
<dbReference type="CDD" id="cd14988">
    <property type="entry name" value="7tmA_GPR182"/>
    <property type="match status" value="1"/>
</dbReference>
<dbReference type="PROSITE" id="PS00237">
    <property type="entry name" value="G_PROTEIN_RECEP_F1_1"/>
    <property type="match status" value="1"/>
</dbReference>
<keyword evidence="2" id="KW-1003">Cell membrane</keyword>
<dbReference type="Proteomes" id="UP000515156">
    <property type="component" value="Chromosome 3"/>
</dbReference>
<keyword evidence="5 9" id="KW-0297">G-protein coupled receptor</keyword>
<feature type="transmembrane region" description="Helical" evidence="11">
    <location>
        <begin position="126"/>
        <end position="148"/>
    </location>
</feature>
<dbReference type="AlphaFoldDB" id="A0A6P7XJ84"/>
<keyword evidence="8 9" id="KW-0807">Transducer</keyword>
<evidence type="ECO:0000256" key="4">
    <source>
        <dbReference type="ARBA" id="ARBA00022989"/>
    </source>
</evidence>
<protein>
    <submittedName>
        <fullName evidence="14">G-protein coupled receptor 182</fullName>
    </submittedName>
</protein>
<evidence type="ECO:0000256" key="7">
    <source>
        <dbReference type="ARBA" id="ARBA00023170"/>
    </source>
</evidence>
<feature type="region of interest" description="Disordered" evidence="10">
    <location>
        <begin position="342"/>
        <end position="365"/>
    </location>
</feature>
<evidence type="ECO:0000256" key="3">
    <source>
        <dbReference type="ARBA" id="ARBA00022692"/>
    </source>
</evidence>
<keyword evidence="7 9" id="KW-0675">Receptor</keyword>
<dbReference type="SUPFAM" id="SSF81321">
    <property type="entry name" value="Family A G protein-coupled receptor-like"/>
    <property type="match status" value="1"/>
</dbReference>
<dbReference type="GO" id="GO:0005886">
    <property type="term" value="C:plasma membrane"/>
    <property type="evidence" value="ECO:0007669"/>
    <property type="project" value="UniProtKB-SubCell"/>
</dbReference>
<feature type="transmembrane region" description="Helical" evidence="11">
    <location>
        <begin position="255"/>
        <end position="280"/>
    </location>
</feature>
<keyword evidence="3 9" id="KW-0812">Transmembrane</keyword>
<gene>
    <name evidence="14" type="primary">GPR182</name>
</gene>
<comment type="similarity">
    <text evidence="9">Belongs to the G-protein coupled receptor 1 family.</text>
</comment>
<dbReference type="InterPro" id="IPR047143">
    <property type="entry name" value="GPER1-like"/>
</dbReference>
<keyword evidence="4 11" id="KW-1133">Transmembrane helix</keyword>
<name>A0A6P7XJ84_9AMPH</name>
<dbReference type="Gene3D" id="1.20.1070.10">
    <property type="entry name" value="Rhodopsin 7-helix transmembrane proteins"/>
    <property type="match status" value="1"/>
</dbReference>
<feature type="transmembrane region" description="Helical" evidence="11">
    <location>
        <begin position="211"/>
        <end position="235"/>
    </location>
</feature>
<dbReference type="RefSeq" id="XP_030052523.1">
    <property type="nucleotide sequence ID" value="XM_030196663.1"/>
</dbReference>
<feature type="compositionally biased region" description="Polar residues" evidence="10">
    <location>
        <begin position="347"/>
        <end position="365"/>
    </location>
</feature>
<keyword evidence="13" id="KW-1185">Reference proteome</keyword>
<evidence type="ECO:0000313" key="13">
    <source>
        <dbReference type="Proteomes" id="UP000515156"/>
    </source>
</evidence>
<evidence type="ECO:0000256" key="2">
    <source>
        <dbReference type="ARBA" id="ARBA00022475"/>
    </source>
</evidence>
<keyword evidence="6 11" id="KW-0472">Membrane</keyword>
<dbReference type="Pfam" id="PF00001">
    <property type="entry name" value="7tm_1"/>
    <property type="match status" value="1"/>
</dbReference>
<dbReference type="PROSITE" id="PS50262">
    <property type="entry name" value="G_PROTEIN_RECEP_F1_2"/>
    <property type="match status" value="1"/>
</dbReference>
<dbReference type="PRINTS" id="PR00237">
    <property type="entry name" value="GPCRRHODOPSN"/>
</dbReference>
<dbReference type="FunCoup" id="A0A6P7XJ84">
    <property type="interactions" value="318"/>
</dbReference>
<feature type="domain" description="G-protein coupled receptors family 1 profile" evidence="12">
    <location>
        <begin position="65"/>
        <end position="315"/>
    </location>
</feature>
<reference evidence="14" key="1">
    <citation type="submission" date="2025-08" db="UniProtKB">
        <authorList>
            <consortium name="RefSeq"/>
        </authorList>
    </citation>
    <scope>IDENTIFICATION</scope>
</reference>
<sequence length="365" mass="42574">MSEVTSEALDNSNYSIDYGDVHNLTELLDLFNHSYLMCDVDLNENVKRVMLFILYLIIFVAGLVENLLVIWVNWQSWKSKSSINIYILCMAIADFGVVLSLPFWMLEVMLDYTWLWGSFFCHFTHYFYFANMYSSIFFLTALSVDRYFSIVSSSHFWHQNQQRIRKGLCACIWFLAAVLPLPEIVHMKLILSNEPICVFLAPFESYDEWTLATSLLVTIVGFLIPFPIIAIFNILTARFISSSNKPENRKQCRLIYAYILVFFISWLPFHLMLTLLTLHGTHIFLNCPVVHIVYFFYDIIDCFSLLHCVANPILYNFLSKNFRGKFMAAVVKYIPKDQRDKKDREFSTSSTQHSIVITKTNGQPN</sequence>
<evidence type="ECO:0000256" key="6">
    <source>
        <dbReference type="ARBA" id="ARBA00023136"/>
    </source>
</evidence>
<dbReference type="PANTHER" id="PTHR24226:SF0">
    <property type="entry name" value="G-PROTEIN COUPLED RECEPTOR 182"/>
    <property type="match status" value="1"/>
</dbReference>
<feature type="transmembrane region" description="Helical" evidence="11">
    <location>
        <begin position="83"/>
        <end position="106"/>
    </location>
</feature>
<dbReference type="InterPro" id="IPR001350">
    <property type="entry name" value="G10D_rcpt"/>
</dbReference>
<accession>A0A6P7XJ84</accession>
<evidence type="ECO:0000256" key="5">
    <source>
        <dbReference type="ARBA" id="ARBA00023040"/>
    </source>
</evidence>
<feature type="transmembrane region" description="Helical" evidence="11">
    <location>
        <begin position="292"/>
        <end position="318"/>
    </location>
</feature>
<dbReference type="KEGG" id="muo:115465863"/>
<evidence type="ECO:0000256" key="10">
    <source>
        <dbReference type="SAM" id="MobiDB-lite"/>
    </source>
</evidence>
<dbReference type="InterPro" id="IPR000276">
    <property type="entry name" value="GPCR_Rhodpsn"/>
</dbReference>
<dbReference type="CTD" id="11318"/>
<evidence type="ECO:0000256" key="8">
    <source>
        <dbReference type="ARBA" id="ARBA00023224"/>
    </source>
</evidence>
<evidence type="ECO:0000259" key="12">
    <source>
        <dbReference type="PROSITE" id="PS50262"/>
    </source>
</evidence>
<evidence type="ECO:0000256" key="11">
    <source>
        <dbReference type="SAM" id="Phobius"/>
    </source>
</evidence>
<organism evidence="13 14">
    <name type="scientific">Microcaecilia unicolor</name>
    <dbReference type="NCBI Taxonomy" id="1415580"/>
    <lineage>
        <taxon>Eukaryota</taxon>
        <taxon>Metazoa</taxon>
        <taxon>Chordata</taxon>
        <taxon>Craniata</taxon>
        <taxon>Vertebrata</taxon>
        <taxon>Euteleostomi</taxon>
        <taxon>Amphibia</taxon>
        <taxon>Gymnophiona</taxon>
        <taxon>Siphonopidae</taxon>
        <taxon>Microcaecilia</taxon>
    </lineage>
</organism>
<evidence type="ECO:0000313" key="14">
    <source>
        <dbReference type="RefSeq" id="XP_030052523.1"/>
    </source>
</evidence>
<dbReference type="PRINTS" id="PR00643">
    <property type="entry name" value="G10DORPHANR"/>
</dbReference>